<sequence>MHKYENSTNQNLNMQDYDKINDEIKEFINMQETKPNSIIKSTTQENDKTNLISLLSELLNIYKDIHEMIESKDFQNVKDKILNTDIKNALVCESLMKILKDECQEKNTLKKEIENEKEHQKKYFEQLEHYKIKIAKIESDIEFLKREKQEISRVVKDQKNLLISTKEKAELERKNCESLKNLNKELEFLKVKAYDKCQIFENEIKVFKDKLKEKEKTIKELHYKIKEFENEKNLSLKKITNYERLNGILKNKIETKDKSLNICNEELAKFINQDKKNVSIMEDLKEKSSYYERLYKATNKQNEYLNSQLAKLINTDNVEKIKSDSSIILKENVSSIKSIESKFKNKFKKYRKKYLMYKQNEENKNEEINEIKKIIEKLKLENKRLQDEKERAISGNNKITDTLMNKVENLLNQNREYQNIIVEKDRNFDKQNESFKTVYEDEITKKQNYENLKFDKDYTNINNPVVQDVSNIDVEYEDVFNKQGHLKIKDFKNNTLFFEDTKYRRPFELENEYDEKFNTYKNETKINIPGNFYSSLINKTQNNNNYKKNTNINNNNNNENINLYDNIKKVDNLNNNENFPIINAKNFVKDKVFNNREFLELNKTNNYENENKQFGNMNKIDNNVDYEQKNTKPEFNYHKEPIIKEDAKSIESSKSIKTTSTLKGMIKKTEDLQNKFEDLERQLDEIKESEEPISKKLHDQIKAYTDYYYSDYLDLSNENDIL</sequence>
<feature type="coiled-coil region" evidence="1">
    <location>
        <begin position="96"/>
        <end position="161"/>
    </location>
</feature>
<proteinExistence type="predicted"/>
<feature type="coiled-coil region" evidence="1">
    <location>
        <begin position="197"/>
        <end position="245"/>
    </location>
</feature>
<dbReference type="HOGENOM" id="CLU_407697_0_0_1"/>
<dbReference type="AlphaFoldDB" id="T0LC86"/>
<evidence type="ECO:0000313" key="3">
    <source>
        <dbReference type="Proteomes" id="UP000053780"/>
    </source>
</evidence>
<dbReference type="OrthoDB" id="2196090at2759"/>
<keyword evidence="3" id="KW-1185">Reference proteome</keyword>
<name>T0LC86_9MICR</name>
<protein>
    <submittedName>
        <fullName evidence="2">Uncharacterized protein</fullName>
    </submittedName>
</protein>
<dbReference type="Proteomes" id="UP000053780">
    <property type="component" value="Unassembled WGS sequence"/>
</dbReference>
<feature type="coiled-coil region" evidence="1">
    <location>
        <begin position="357"/>
        <end position="427"/>
    </location>
</feature>
<accession>T0LC86</accession>
<keyword evidence="1" id="KW-0175">Coiled coil</keyword>
<dbReference type="VEuPathDB" id="MicrosporidiaDB:NAPIS_ORF00520"/>
<feature type="coiled-coil region" evidence="1">
    <location>
        <begin position="662"/>
        <end position="689"/>
    </location>
</feature>
<reference evidence="2 3" key="1">
    <citation type="journal article" date="2013" name="BMC Genomics">
        <title>Genome sequencing and comparative genomics of honey bee microsporidia, Nosema apis reveal novel insights into host-parasite interactions.</title>
        <authorList>
            <person name="Chen Yp."/>
            <person name="Pettis J.S."/>
            <person name="Zhao Y."/>
            <person name="Liu X."/>
            <person name="Tallon L.J."/>
            <person name="Sadzewicz L.D."/>
            <person name="Li R."/>
            <person name="Zheng H."/>
            <person name="Huang S."/>
            <person name="Zhang X."/>
            <person name="Hamilton M.C."/>
            <person name="Pernal S.F."/>
            <person name="Melathopoulos A.P."/>
            <person name="Yan X."/>
            <person name="Evans J.D."/>
        </authorList>
    </citation>
    <scope>NUCLEOTIDE SEQUENCE [LARGE SCALE GENOMIC DNA]</scope>
    <source>
        <strain evidence="2 3">BRL 01</strain>
    </source>
</reference>
<evidence type="ECO:0000256" key="1">
    <source>
        <dbReference type="SAM" id="Coils"/>
    </source>
</evidence>
<dbReference type="EMBL" id="KE647067">
    <property type="protein sequence ID" value="EQB61904.1"/>
    <property type="molecule type" value="Genomic_DNA"/>
</dbReference>
<gene>
    <name evidence="2" type="ORF">NAPIS_ORF00520</name>
</gene>
<evidence type="ECO:0000313" key="2">
    <source>
        <dbReference type="EMBL" id="EQB61904.1"/>
    </source>
</evidence>
<organism evidence="2 3">
    <name type="scientific">Vairimorpha apis BRL 01</name>
    <dbReference type="NCBI Taxonomy" id="1037528"/>
    <lineage>
        <taxon>Eukaryota</taxon>
        <taxon>Fungi</taxon>
        <taxon>Fungi incertae sedis</taxon>
        <taxon>Microsporidia</taxon>
        <taxon>Nosematidae</taxon>
        <taxon>Vairimorpha</taxon>
    </lineage>
</organism>